<dbReference type="InterPro" id="IPR023395">
    <property type="entry name" value="MCP_dom_sf"/>
</dbReference>
<dbReference type="GO" id="GO:0055085">
    <property type="term" value="P:transmembrane transport"/>
    <property type="evidence" value="ECO:0007669"/>
    <property type="project" value="InterPro"/>
</dbReference>
<sequence>MNVPKFLVCFVLALGSRLSVASRSLPSARRKFLSISPLASKISPSLQPAVKSMSISQRLLAGGVSRAIAQMTLYPIDALRTLAQTRDGRTLADVGASALIRGCTTTSSFALFMGSIQFAVFGVCRSYNIPTIASSALGAAASCVVSVPQDVIKQRLITGVYTHFGEAVTTIFKTEGISGFYSAWRPTMARNVPFVMTTFTTMEFLKRERLSKKEGSAELTLLENVAIGMSSAFVAGLLTQPFDVIKTRMMTQAASTAAPYKSALDCLRTILETEGPLTLYSGLKQRSMYMCLLWGMTFALNGQFESLMLRRRS</sequence>
<organism evidence="11 12">
    <name type="scientific">Phaeodactylum tricornutum (strain CCAP 1055/1)</name>
    <dbReference type="NCBI Taxonomy" id="556484"/>
    <lineage>
        <taxon>Eukaryota</taxon>
        <taxon>Sar</taxon>
        <taxon>Stramenopiles</taxon>
        <taxon>Ochrophyta</taxon>
        <taxon>Bacillariophyta</taxon>
        <taxon>Bacillariophyceae</taxon>
        <taxon>Bacillariophycidae</taxon>
        <taxon>Naviculales</taxon>
        <taxon>Phaeodactylaceae</taxon>
        <taxon>Phaeodactylum</taxon>
    </lineage>
</organism>
<dbReference type="EMBL" id="CM000612">
    <property type="protein sequence ID" value="EEC47808.1"/>
    <property type="molecule type" value="Genomic_DNA"/>
</dbReference>
<keyword evidence="10" id="KW-0732">Signal</keyword>
<keyword evidence="4 8" id="KW-0812">Transmembrane</keyword>
<dbReference type="GeneID" id="7201438"/>
<feature type="repeat" description="Solcar" evidence="8">
    <location>
        <begin position="219"/>
        <end position="307"/>
    </location>
</feature>
<name>B7G023_PHATC</name>
<evidence type="ECO:0000256" key="3">
    <source>
        <dbReference type="ARBA" id="ARBA00022448"/>
    </source>
</evidence>
<gene>
    <name evidence="11" type="ORF">PHATRDRAFT_35984</name>
</gene>
<keyword evidence="3 9" id="KW-0813">Transport</keyword>
<evidence type="ECO:0000256" key="5">
    <source>
        <dbReference type="ARBA" id="ARBA00022737"/>
    </source>
</evidence>
<comment type="similarity">
    <text evidence="2 9">Belongs to the mitochondrial carrier (TC 2.A.29) family.</text>
</comment>
<keyword evidence="6" id="KW-1133">Transmembrane helix</keyword>
<dbReference type="HOGENOM" id="CLU_015166_3_0_1"/>
<dbReference type="InterPro" id="IPR002067">
    <property type="entry name" value="MCP"/>
</dbReference>
<evidence type="ECO:0000256" key="10">
    <source>
        <dbReference type="SAM" id="SignalP"/>
    </source>
</evidence>
<dbReference type="PANTHER" id="PTHR45667">
    <property type="entry name" value="S-ADENOSYLMETHIONINE MITOCHONDRIAL CARRIER PROTEIN"/>
    <property type="match status" value="1"/>
</dbReference>
<dbReference type="RefSeq" id="XP_002180400.1">
    <property type="nucleotide sequence ID" value="XM_002180364.1"/>
</dbReference>
<evidence type="ECO:0000256" key="2">
    <source>
        <dbReference type="ARBA" id="ARBA00006375"/>
    </source>
</evidence>
<evidence type="ECO:0000256" key="1">
    <source>
        <dbReference type="ARBA" id="ARBA00004141"/>
    </source>
</evidence>
<dbReference type="PROSITE" id="PS50920">
    <property type="entry name" value="SOLCAR"/>
    <property type="match status" value="2"/>
</dbReference>
<proteinExistence type="inferred from homology"/>
<dbReference type="Proteomes" id="UP000000759">
    <property type="component" value="Chromosome 9"/>
</dbReference>
<feature type="signal peptide" evidence="10">
    <location>
        <begin position="1"/>
        <end position="21"/>
    </location>
</feature>
<dbReference type="eggNOG" id="KOG0768">
    <property type="taxonomic scope" value="Eukaryota"/>
</dbReference>
<dbReference type="AlphaFoldDB" id="B7G023"/>
<keyword evidence="12" id="KW-1185">Reference proteome</keyword>
<feature type="repeat" description="Solcar" evidence="8">
    <location>
        <begin position="126"/>
        <end position="208"/>
    </location>
</feature>
<reference evidence="11 12" key="1">
    <citation type="journal article" date="2008" name="Nature">
        <title>The Phaeodactylum genome reveals the evolutionary history of diatom genomes.</title>
        <authorList>
            <person name="Bowler C."/>
            <person name="Allen A.E."/>
            <person name="Badger J.H."/>
            <person name="Grimwood J."/>
            <person name="Jabbari K."/>
            <person name="Kuo A."/>
            <person name="Maheswari U."/>
            <person name="Martens C."/>
            <person name="Maumus F."/>
            <person name="Otillar R.P."/>
            <person name="Rayko E."/>
            <person name="Salamov A."/>
            <person name="Vandepoele K."/>
            <person name="Beszteri B."/>
            <person name="Gruber A."/>
            <person name="Heijde M."/>
            <person name="Katinka M."/>
            <person name="Mock T."/>
            <person name="Valentin K."/>
            <person name="Verret F."/>
            <person name="Berges J.A."/>
            <person name="Brownlee C."/>
            <person name="Cadoret J.P."/>
            <person name="Chiovitti A."/>
            <person name="Choi C.J."/>
            <person name="Coesel S."/>
            <person name="De Martino A."/>
            <person name="Detter J.C."/>
            <person name="Durkin C."/>
            <person name="Falciatore A."/>
            <person name="Fournet J."/>
            <person name="Haruta M."/>
            <person name="Huysman M.J."/>
            <person name="Jenkins B.D."/>
            <person name="Jiroutova K."/>
            <person name="Jorgensen R.E."/>
            <person name="Joubert Y."/>
            <person name="Kaplan A."/>
            <person name="Kroger N."/>
            <person name="Kroth P.G."/>
            <person name="La Roche J."/>
            <person name="Lindquist E."/>
            <person name="Lommer M."/>
            <person name="Martin-Jezequel V."/>
            <person name="Lopez P.J."/>
            <person name="Lucas S."/>
            <person name="Mangogna M."/>
            <person name="McGinnis K."/>
            <person name="Medlin L.K."/>
            <person name="Montsant A."/>
            <person name="Oudot-Le Secq M.P."/>
            <person name="Napoli C."/>
            <person name="Obornik M."/>
            <person name="Parker M.S."/>
            <person name="Petit J.L."/>
            <person name="Porcel B.M."/>
            <person name="Poulsen N."/>
            <person name="Robison M."/>
            <person name="Rychlewski L."/>
            <person name="Rynearson T.A."/>
            <person name="Schmutz J."/>
            <person name="Shapiro H."/>
            <person name="Siaut M."/>
            <person name="Stanley M."/>
            <person name="Sussman M.R."/>
            <person name="Taylor A.R."/>
            <person name="Vardi A."/>
            <person name="von Dassow P."/>
            <person name="Vyverman W."/>
            <person name="Willis A."/>
            <person name="Wyrwicz L.S."/>
            <person name="Rokhsar D.S."/>
            <person name="Weissenbach J."/>
            <person name="Armbrust E.V."/>
            <person name="Green B.R."/>
            <person name="Van de Peer Y."/>
            <person name="Grigoriev I.V."/>
        </authorList>
    </citation>
    <scope>NUCLEOTIDE SEQUENCE [LARGE SCALE GENOMIC DNA]</scope>
    <source>
        <strain evidence="11 12">CCAP 1055/1</strain>
    </source>
</reference>
<evidence type="ECO:0000256" key="8">
    <source>
        <dbReference type="PROSITE-ProRule" id="PRU00282"/>
    </source>
</evidence>
<evidence type="ECO:0000256" key="9">
    <source>
        <dbReference type="RuleBase" id="RU000488"/>
    </source>
</evidence>
<keyword evidence="5" id="KW-0677">Repeat</keyword>
<evidence type="ECO:0000313" key="12">
    <source>
        <dbReference type="Proteomes" id="UP000000759"/>
    </source>
</evidence>
<dbReference type="InParanoid" id="B7G023"/>
<dbReference type="GO" id="GO:0016020">
    <property type="term" value="C:membrane"/>
    <property type="evidence" value="ECO:0007669"/>
    <property type="project" value="UniProtKB-SubCell"/>
</dbReference>
<dbReference type="Pfam" id="PF00153">
    <property type="entry name" value="Mito_carr"/>
    <property type="match status" value="3"/>
</dbReference>
<dbReference type="OMA" id="TRMMTQA"/>
<evidence type="ECO:0000256" key="4">
    <source>
        <dbReference type="ARBA" id="ARBA00022692"/>
    </source>
</evidence>
<dbReference type="OrthoDB" id="448427at2759"/>
<keyword evidence="7 8" id="KW-0472">Membrane</keyword>
<evidence type="ECO:0000313" key="11">
    <source>
        <dbReference type="EMBL" id="EEC47808.1"/>
    </source>
</evidence>
<reference evidence="12" key="2">
    <citation type="submission" date="2008-08" db="EMBL/GenBank/DDBJ databases">
        <authorList>
            <consortium name="Diatom Consortium"/>
            <person name="Grigoriev I."/>
            <person name="Grimwood J."/>
            <person name="Kuo A."/>
            <person name="Otillar R.P."/>
            <person name="Salamov A."/>
            <person name="Detter J.C."/>
            <person name="Lindquist E."/>
            <person name="Shapiro H."/>
            <person name="Lucas S."/>
            <person name="Glavina del Rio T."/>
            <person name="Pitluck S."/>
            <person name="Rokhsar D."/>
            <person name="Bowler C."/>
        </authorList>
    </citation>
    <scope>GENOME REANNOTATION</scope>
    <source>
        <strain evidence="12">CCAP 1055/1</strain>
    </source>
</reference>
<protein>
    <recommendedName>
        <fullName evidence="13">Mitochondrial carrier protein</fullName>
    </recommendedName>
</protein>
<evidence type="ECO:0000256" key="7">
    <source>
        <dbReference type="ARBA" id="ARBA00023136"/>
    </source>
</evidence>
<dbReference type="PRINTS" id="PR00926">
    <property type="entry name" value="MITOCARRIER"/>
</dbReference>
<feature type="chain" id="PRO_5002855663" description="Mitochondrial carrier protein" evidence="10">
    <location>
        <begin position="22"/>
        <end position="313"/>
    </location>
</feature>
<dbReference type="InterPro" id="IPR018108">
    <property type="entry name" value="MCP_transmembrane"/>
</dbReference>
<dbReference type="PaxDb" id="2850-Phatr35984"/>
<comment type="subcellular location">
    <subcellularLocation>
        <location evidence="1">Membrane</location>
        <topology evidence="1">Multi-pass membrane protein</topology>
    </subcellularLocation>
</comment>
<dbReference type="Gene3D" id="1.50.40.10">
    <property type="entry name" value="Mitochondrial carrier domain"/>
    <property type="match status" value="1"/>
</dbReference>
<evidence type="ECO:0008006" key="13">
    <source>
        <dbReference type="Google" id="ProtNLM"/>
    </source>
</evidence>
<dbReference type="KEGG" id="pti:PHATRDRAFT_35984"/>
<dbReference type="SUPFAM" id="SSF103506">
    <property type="entry name" value="Mitochondrial carrier"/>
    <property type="match status" value="1"/>
</dbReference>
<accession>B7G023</accession>
<evidence type="ECO:0000256" key="6">
    <source>
        <dbReference type="ARBA" id="ARBA00022989"/>
    </source>
</evidence>